<dbReference type="EC" id="2.1.1.72" evidence="2"/>
<dbReference type="GO" id="GO:0009007">
    <property type="term" value="F:site-specific DNA-methyltransferase (adenine-specific) activity"/>
    <property type="evidence" value="ECO:0007669"/>
    <property type="project" value="UniProtKB-EC"/>
</dbReference>
<evidence type="ECO:0000256" key="2">
    <source>
        <dbReference type="ARBA" id="ARBA00011900"/>
    </source>
</evidence>
<keyword evidence="3 10" id="KW-0489">Methyltransferase</keyword>
<feature type="domain" description="DNA methylase adenine-specific" evidence="8">
    <location>
        <begin position="155"/>
        <end position="454"/>
    </location>
</feature>
<dbReference type="PROSITE" id="PS00092">
    <property type="entry name" value="N6_MTASE"/>
    <property type="match status" value="1"/>
</dbReference>
<dbReference type="GO" id="GO:0032259">
    <property type="term" value="P:methylation"/>
    <property type="evidence" value="ECO:0007669"/>
    <property type="project" value="UniProtKB-KW"/>
</dbReference>
<reference evidence="10 11" key="1">
    <citation type="submission" date="2021-04" db="EMBL/GenBank/DDBJ databases">
        <authorList>
            <person name="Rakotoarivonina H."/>
        </authorList>
    </citation>
    <scope>NUCLEOTIDE SEQUENCE [LARGE SCALE GENOMIC DNA]</scope>
    <source>
        <strain evidence="10 11">XE</strain>
    </source>
</reference>
<dbReference type="InterPro" id="IPR029063">
    <property type="entry name" value="SAM-dependent_MTases_sf"/>
</dbReference>
<keyword evidence="5" id="KW-0949">S-adenosyl-L-methionine</keyword>
<dbReference type="Gene3D" id="1.20.1260.30">
    <property type="match status" value="1"/>
</dbReference>
<dbReference type="InterPro" id="IPR022749">
    <property type="entry name" value="D12N6_MeTrfase_N"/>
</dbReference>
<dbReference type="EMBL" id="CAJRAY010000067">
    <property type="protein sequence ID" value="CAG5089473.1"/>
    <property type="molecule type" value="Genomic_DNA"/>
</dbReference>
<comment type="similarity">
    <text evidence="1">Belongs to the N(4)/N(6)-methyltransferase family.</text>
</comment>
<keyword evidence="11" id="KW-1185">Reference proteome</keyword>
<evidence type="ECO:0000259" key="8">
    <source>
        <dbReference type="Pfam" id="PF02384"/>
    </source>
</evidence>
<evidence type="ECO:0000256" key="1">
    <source>
        <dbReference type="ARBA" id="ARBA00006594"/>
    </source>
</evidence>
<dbReference type="PRINTS" id="PR00507">
    <property type="entry name" value="N12N6MTFRASE"/>
</dbReference>
<dbReference type="InterPro" id="IPR003356">
    <property type="entry name" value="DNA_methylase_A-5"/>
</dbReference>
<dbReference type="RefSeq" id="WP_213484964.1">
    <property type="nucleotide sequence ID" value="NZ_CAJRAY010000067.1"/>
</dbReference>
<dbReference type="CDD" id="cd02440">
    <property type="entry name" value="AdoMet_MTases"/>
    <property type="match status" value="1"/>
</dbReference>
<protein>
    <recommendedName>
        <fullName evidence="2">site-specific DNA-methyltransferase (adenine-specific)</fullName>
        <ecNumber evidence="2">2.1.1.72</ecNumber>
    </recommendedName>
</protein>
<proteinExistence type="inferred from homology"/>
<accession>A0ABN7RZ72</accession>
<evidence type="ECO:0000259" key="9">
    <source>
        <dbReference type="Pfam" id="PF12161"/>
    </source>
</evidence>
<keyword evidence="4 10" id="KW-0808">Transferase</keyword>
<evidence type="ECO:0000256" key="5">
    <source>
        <dbReference type="ARBA" id="ARBA00022691"/>
    </source>
</evidence>
<dbReference type="Gene3D" id="3.40.50.150">
    <property type="entry name" value="Vaccinia Virus protein VP39"/>
    <property type="match status" value="1"/>
</dbReference>
<gene>
    <name evidence="10" type="primary">txxe 2320</name>
    <name evidence="10" type="ORF">TXXE_13045</name>
</gene>
<evidence type="ECO:0000256" key="6">
    <source>
        <dbReference type="ARBA" id="ARBA00022747"/>
    </source>
</evidence>
<dbReference type="InterPro" id="IPR051537">
    <property type="entry name" value="DNA_Adenine_Mtase"/>
</dbReference>
<dbReference type="Pfam" id="PF02384">
    <property type="entry name" value="N6_Mtase"/>
    <property type="match status" value="1"/>
</dbReference>
<dbReference type="SUPFAM" id="SSF53335">
    <property type="entry name" value="S-adenosyl-L-methionine-dependent methyltransferases"/>
    <property type="match status" value="1"/>
</dbReference>
<dbReference type="InterPro" id="IPR002052">
    <property type="entry name" value="DNA_methylase_N6_adenine_CS"/>
</dbReference>
<evidence type="ECO:0000256" key="4">
    <source>
        <dbReference type="ARBA" id="ARBA00022679"/>
    </source>
</evidence>
<dbReference type="PANTHER" id="PTHR42933">
    <property type="entry name" value="SLR6095 PROTEIN"/>
    <property type="match status" value="1"/>
</dbReference>
<dbReference type="PANTHER" id="PTHR42933:SF3">
    <property type="entry name" value="TYPE I RESTRICTION ENZYME MJAVIII METHYLASE SUBUNIT"/>
    <property type="match status" value="1"/>
</dbReference>
<feature type="domain" description="N6 adenine-specific DNA methyltransferase N-terminal" evidence="9">
    <location>
        <begin position="8"/>
        <end position="141"/>
    </location>
</feature>
<evidence type="ECO:0000313" key="10">
    <source>
        <dbReference type="EMBL" id="CAG5089473.1"/>
    </source>
</evidence>
<dbReference type="Proteomes" id="UP000681526">
    <property type="component" value="Unassembled WGS sequence"/>
</dbReference>
<keyword evidence="6" id="KW-0680">Restriction system</keyword>
<evidence type="ECO:0000256" key="7">
    <source>
        <dbReference type="ARBA" id="ARBA00047942"/>
    </source>
</evidence>
<sequence length="670" mass="76970">MTINFREIANFIWSVADLLRGDYKQSDYGKVILPFTVLRRLDCVLEPTKEAVLKRLEELRARNIQHVAPVLEREAKQKFYNISRYDFPALLADPNNIAANLTNYIQGFSDDARDIMDYFSFADQIRRLDEANLLYQVVEKFASIDLHPDRIDNMTMGYIFEELIRRFAEQSNETAGEHFTPREVIKLMVYLLFNEDENSDLRKKGIIRTLYDPACGTGGMLSVAEEVLHSLNPDAQLKVFGQELNPESYAICKADMLLKGQDPSRIKFGNSFSNDQLKHEKFDYMLSNPPFGVEWRKVEKEVRDEHENLGYSGRFGAGLPRINDGSLLFLQHMISKMKPVSEGGSRLAIVFNGSPLFTGAADSGESNIRRWIIENDLLEAIVALPDQLFYNTGISTYIWVVTNRKSARRKGKIQLINAVSFFQKMRKSLGDKRNELSDAHIDEITRIYGAFEEGTYSKIFDNADFGYQRITVERPLRLNFQVSDERIELLKEQSAFKNLATSRKKGEAAKAEIEAGKKRQQEILDVLLSLRSDKLYKNRDEFVKVLKQAFKAAGQTLEAPIQKAILSALSERDETADICLDAKGNPEPDPELRDYENVPLKEDIHEYFEREVKPFVPDAWIDEDKTKIGYEIPFTRHFYEYSPPRPLKEIQADLVVLTNEISKLMEGILK</sequence>
<dbReference type="InterPro" id="IPR038333">
    <property type="entry name" value="T1MK-like_N_sf"/>
</dbReference>
<comment type="catalytic activity">
    <reaction evidence="7">
        <text>a 2'-deoxyadenosine in DNA + S-adenosyl-L-methionine = an N(6)-methyl-2'-deoxyadenosine in DNA + S-adenosyl-L-homocysteine + H(+)</text>
        <dbReference type="Rhea" id="RHEA:15197"/>
        <dbReference type="Rhea" id="RHEA-COMP:12418"/>
        <dbReference type="Rhea" id="RHEA-COMP:12419"/>
        <dbReference type="ChEBI" id="CHEBI:15378"/>
        <dbReference type="ChEBI" id="CHEBI:57856"/>
        <dbReference type="ChEBI" id="CHEBI:59789"/>
        <dbReference type="ChEBI" id="CHEBI:90615"/>
        <dbReference type="ChEBI" id="CHEBI:90616"/>
        <dbReference type="EC" id="2.1.1.72"/>
    </reaction>
</comment>
<comment type="caution">
    <text evidence="10">The sequence shown here is derived from an EMBL/GenBank/DDBJ whole genome shotgun (WGS) entry which is preliminary data.</text>
</comment>
<evidence type="ECO:0000256" key="3">
    <source>
        <dbReference type="ARBA" id="ARBA00022603"/>
    </source>
</evidence>
<name>A0ABN7RZ72_THEXY</name>
<evidence type="ECO:0000313" key="11">
    <source>
        <dbReference type="Proteomes" id="UP000681526"/>
    </source>
</evidence>
<organism evidence="10 11">
    <name type="scientific">Thermobacillus xylanilyticus</name>
    <dbReference type="NCBI Taxonomy" id="76633"/>
    <lineage>
        <taxon>Bacteria</taxon>
        <taxon>Bacillati</taxon>
        <taxon>Bacillota</taxon>
        <taxon>Bacilli</taxon>
        <taxon>Bacillales</taxon>
        <taxon>Paenibacillaceae</taxon>
        <taxon>Thermobacillus</taxon>
    </lineage>
</organism>
<dbReference type="Pfam" id="PF12161">
    <property type="entry name" value="HsdM_N"/>
    <property type="match status" value="1"/>
</dbReference>